<feature type="transmembrane region" description="Helical" evidence="1">
    <location>
        <begin position="9"/>
        <end position="29"/>
    </location>
</feature>
<keyword evidence="3" id="KW-1185">Reference proteome</keyword>
<keyword evidence="1" id="KW-0812">Transmembrane</keyword>
<sequence>MPEGRRMEISLYLSLAMFTVMGAVMFIQTGMDPEIVMFLAIPGGYLVSEIIHVRRTMRASLAPNEAENS</sequence>
<reference evidence="2 3" key="1">
    <citation type="submission" date="2017-08" db="EMBL/GenBank/DDBJ databases">
        <title>The complete genome sequence of Nocardiopsis gilva YIM 90087.</title>
        <authorList>
            <person name="Yin M."/>
            <person name="Tang S."/>
        </authorList>
    </citation>
    <scope>NUCLEOTIDE SEQUENCE [LARGE SCALE GENOMIC DNA]</scope>
    <source>
        <strain evidence="2 3">YIM 90087</strain>
    </source>
</reference>
<dbReference type="Proteomes" id="UP000215005">
    <property type="component" value="Chromosome"/>
</dbReference>
<evidence type="ECO:0000313" key="3">
    <source>
        <dbReference type="Proteomes" id="UP000215005"/>
    </source>
</evidence>
<proteinExistence type="predicted"/>
<name>A0A223SBL8_9ACTN</name>
<feature type="transmembrane region" description="Helical" evidence="1">
    <location>
        <begin position="35"/>
        <end position="53"/>
    </location>
</feature>
<organism evidence="2 3">
    <name type="scientific">Nocardiopsis gilva YIM 90087</name>
    <dbReference type="NCBI Taxonomy" id="1235441"/>
    <lineage>
        <taxon>Bacteria</taxon>
        <taxon>Bacillati</taxon>
        <taxon>Actinomycetota</taxon>
        <taxon>Actinomycetes</taxon>
        <taxon>Streptosporangiales</taxon>
        <taxon>Nocardiopsidaceae</taxon>
        <taxon>Nocardiopsis</taxon>
    </lineage>
</organism>
<keyword evidence="1" id="KW-0472">Membrane</keyword>
<gene>
    <name evidence="2" type="ORF">CDO52_24185</name>
</gene>
<accession>A0A223SBL8</accession>
<dbReference type="AlphaFoldDB" id="A0A223SBL8"/>
<evidence type="ECO:0000256" key="1">
    <source>
        <dbReference type="SAM" id="Phobius"/>
    </source>
</evidence>
<dbReference type="KEGG" id="ngv:CDO52_24185"/>
<dbReference type="EMBL" id="CP022753">
    <property type="protein sequence ID" value="ASU85485.1"/>
    <property type="molecule type" value="Genomic_DNA"/>
</dbReference>
<keyword evidence="1" id="KW-1133">Transmembrane helix</keyword>
<protein>
    <submittedName>
        <fullName evidence="2">Uncharacterized protein</fullName>
    </submittedName>
</protein>
<evidence type="ECO:0000313" key="2">
    <source>
        <dbReference type="EMBL" id="ASU85485.1"/>
    </source>
</evidence>